<dbReference type="AlphaFoldDB" id="A0A381W9T0"/>
<reference evidence="1" key="1">
    <citation type="submission" date="2018-05" db="EMBL/GenBank/DDBJ databases">
        <authorList>
            <person name="Lanie J.A."/>
            <person name="Ng W.-L."/>
            <person name="Kazmierczak K.M."/>
            <person name="Andrzejewski T.M."/>
            <person name="Davidsen T.M."/>
            <person name="Wayne K.J."/>
            <person name="Tettelin H."/>
            <person name="Glass J.I."/>
            <person name="Rusch D."/>
            <person name="Podicherti R."/>
            <person name="Tsui H.-C.T."/>
            <person name="Winkler M.E."/>
        </authorList>
    </citation>
    <scope>NUCLEOTIDE SEQUENCE</scope>
</reference>
<proteinExistence type="predicted"/>
<dbReference type="EMBL" id="UINC01011144">
    <property type="protein sequence ID" value="SVA49306.1"/>
    <property type="molecule type" value="Genomic_DNA"/>
</dbReference>
<sequence length="794" mass="82213">MADTRITALDRIASPASGDFVALVDKSDTTMSVDGSNVKITFGDMTADIQSQLQAIGAASGIFGVPGSWDTVVKATDLDVLRGVGDGRPLASGELGLLKGLTGGTIQSQIAALGGGGQKKNKVLFANESGDIVASPVTSGDLQILFSASAGVPLTSGELGLLKGLTGGTLQSQLTSLGGGGHKAERVLIADGDGETATSPVTSGDLQILFHAAAGVPMTSGELGLLKGLTGGTLQSQLAAKHDTIDASNRLDATLIGANGNVSNTEYGYLSSVASDIQTQLNAVGAASGTFTNIIGDAIANGVTATTQSSSDNSTKVATTAYADAAGGGSARSVAGDTDNGVISWVTSDNTFAAASGLRYDGTDLILTRGEASKPVFTIENSNNGATGGTLKFHKLGAALTHNNLGDSDVIGNVDFASLDDGGNAHTYARILGKIDDVTSGQEEGSLEFYVAEYDGTLTKGMDIVGLGSDGNITVDISTHDGATGGLKLGGTLVTATAAELNAAGGAPTGSGAVSECTGRLTAESAVYVSTTDQTLDSTIYFCGPTGGNFRTWLWTPNKYTEWVYPQISLSMASLTANYPYDIFIHDNSGIPTLSHSVWSSATGRMTAIEMDEAGIIHKNNARTHRYLGTIYLNATGIFQDTIYSRGIWNLYNQRRRTLLAPMTGTYWTYGTATIRASNSNTTLNNMRCDWVQGMSDSEVNLVFRQQCGYSGTGYGWCGIGIDSTSSDSAQINNAFYVSTDSRWATIASEYRGFPGIGYHYGQCLENSPGGVSLYFYGLDGNNYQGGMIGSIMC</sequence>
<organism evidence="1">
    <name type="scientific">marine metagenome</name>
    <dbReference type="NCBI Taxonomy" id="408172"/>
    <lineage>
        <taxon>unclassified sequences</taxon>
        <taxon>metagenomes</taxon>
        <taxon>ecological metagenomes</taxon>
    </lineage>
</organism>
<name>A0A381W9T0_9ZZZZ</name>
<protein>
    <submittedName>
        <fullName evidence="1">Uncharacterized protein</fullName>
    </submittedName>
</protein>
<evidence type="ECO:0000313" key="1">
    <source>
        <dbReference type="EMBL" id="SVA49306.1"/>
    </source>
</evidence>
<gene>
    <name evidence="1" type="ORF">METZ01_LOCUS102160</name>
</gene>
<accession>A0A381W9T0</accession>